<dbReference type="KEGG" id="yli:2912234"/>
<name>A0A1H6PPK1_YARLL</name>
<dbReference type="eggNOG" id="ENOG502QT9V">
    <property type="taxonomic scope" value="Eukaryota"/>
</dbReference>
<dbReference type="VEuPathDB" id="FungiDB:YALI0_E28204g"/>
<proteinExistence type="predicted"/>
<reference evidence="3 5" key="1">
    <citation type="journal article" date="2016" name="PLoS ONE">
        <title>Sequence Assembly of Yarrowia lipolytica Strain W29/CLIB89 Shows Transposable Element Diversity.</title>
        <authorList>
            <person name="Magnan C."/>
            <person name="Yu J."/>
            <person name="Chang I."/>
            <person name="Jahn E."/>
            <person name="Kanomata Y."/>
            <person name="Wu J."/>
            <person name="Zeller M."/>
            <person name="Oakes M."/>
            <person name="Baldi P."/>
            <person name="Sandmeyer S."/>
        </authorList>
    </citation>
    <scope>NUCLEOTIDE SEQUENCE [LARGE SCALE GENOMIC DNA]</scope>
    <source>
        <strain evidence="3">CLIB89</strain>
        <strain evidence="5">CLIB89(W29)</strain>
    </source>
</reference>
<accession>A0A1H6PPK1</accession>
<dbReference type="VEuPathDB" id="FungiDB:YALI1_E33234g"/>
<dbReference type="Gene3D" id="3.40.50.12360">
    <property type="match status" value="1"/>
</dbReference>
<keyword evidence="1" id="KW-0175">Coiled coil</keyword>
<dbReference type="Proteomes" id="UP000182444">
    <property type="component" value="Chromosome 1E"/>
</dbReference>
<dbReference type="PRINTS" id="PR02093">
    <property type="entry name" value="HDA1SUBUNIT3"/>
</dbReference>
<dbReference type="OrthoDB" id="3647690at2759"/>
<dbReference type="InterPro" id="IPR038609">
    <property type="entry name" value="HDA1_su2/3_sf"/>
</dbReference>
<dbReference type="Pfam" id="PF11496">
    <property type="entry name" value="HDA2-3"/>
    <property type="match status" value="1"/>
</dbReference>
<dbReference type="GeneID" id="2912234"/>
<dbReference type="AlphaFoldDB" id="A0A1H6PPK1"/>
<organism evidence="3 5">
    <name type="scientific">Yarrowia lipolytica</name>
    <name type="common">Candida lipolytica</name>
    <dbReference type="NCBI Taxonomy" id="4952"/>
    <lineage>
        <taxon>Eukaryota</taxon>
        <taxon>Fungi</taxon>
        <taxon>Dikarya</taxon>
        <taxon>Ascomycota</taxon>
        <taxon>Saccharomycotina</taxon>
        <taxon>Dipodascomycetes</taxon>
        <taxon>Dipodascales</taxon>
        <taxon>Dipodascales incertae sedis</taxon>
        <taxon>Yarrowia</taxon>
    </lineage>
</organism>
<feature type="compositionally biased region" description="Polar residues" evidence="2">
    <location>
        <begin position="340"/>
        <end position="350"/>
    </location>
</feature>
<evidence type="ECO:0000256" key="2">
    <source>
        <dbReference type="SAM" id="MobiDB-lite"/>
    </source>
</evidence>
<feature type="coiled-coil region" evidence="1">
    <location>
        <begin position="413"/>
        <end position="498"/>
    </location>
</feature>
<feature type="region of interest" description="Disordered" evidence="2">
    <location>
        <begin position="577"/>
        <end position="616"/>
    </location>
</feature>
<gene>
    <name evidence="4" type="ORF">B0I71DRAFT_128946</name>
    <name evidence="3" type="ORF">YALI1_E33234g</name>
</gene>
<sequence>MDIGKILDVTPEPILSTDAVINAASDNRSMDYCLPVQMAEFQRELTDQVVNLHYSDILRFYDTISPTQNQSCAPSDWADSLGAMYQDSLLVATHPYLLVDHYMPRSLLLKEIPDKLARTSAKFAVLGDIVSLLENKQYNVALIARSGKTLDLVEAFLHGKPVSFERHTGPYLREPSAKQRAHKTTIHVMSSSLLESSYNGDHRFDLVIAFDSTFNPAEVHVEALRMHKRNIPAPVLRLVSNLSAEHVAYSFGLTANPDRVFTEEVIAALVVLRDKSGTIPAEMKSLYLQQLQPLAYWFADLSLPWPLPDLAPISGYSKLDVETSMASSYHRRSAIPGTANDPTDNSSQPSKRYKLDPISADHFAPPHDYAHGRWTGLTQGLLEQYNSLVGRERQLVSEIESHRKLATTQQLKMESQQDEIARQVRQHASFEETIGKLERKIERGESDAVRKEEAVVRLQDEVASLKAILASGEDADIKTKQQEEIQALKTSLQKANATADARSNENDYMRSEYQKASESASEALAKVGLLTTELAEANQRADGEFSALRKLTFDEEREIRDSEIAELKVKVENLEEQLKRQSEAAPKTSRARYGVRSSSVPRRALSPADGPNTQSE</sequence>
<dbReference type="GO" id="GO:0070823">
    <property type="term" value="C:HDA1 complex"/>
    <property type="evidence" value="ECO:0007669"/>
    <property type="project" value="InterPro"/>
</dbReference>
<dbReference type="EMBL" id="CP017557">
    <property type="protein sequence ID" value="AOW06070.1"/>
    <property type="molecule type" value="Genomic_DNA"/>
</dbReference>
<reference evidence="4 6" key="2">
    <citation type="submission" date="2018-07" db="EMBL/GenBank/DDBJ databases">
        <title>Draft Genome Assemblies for Five Robust Yarrowia lipolytica Strains Exhibiting High Lipid Production and Pentose Sugar Utilization and Sugar Alcohol Secretion from Undetoxified Lignocellulosic Biomass Hydrolysates.</title>
        <authorList>
            <consortium name="DOE Joint Genome Institute"/>
            <person name="Walker C."/>
            <person name="Ryu S."/>
            <person name="Na H."/>
            <person name="Zane M."/>
            <person name="LaButti K."/>
            <person name="Lipzen A."/>
            <person name="Haridas S."/>
            <person name="Barry K."/>
            <person name="Grigoriev I.V."/>
            <person name="Quarterman J."/>
            <person name="Slininger P."/>
            <person name="Dien B."/>
            <person name="Trinh C.T."/>
        </authorList>
    </citation>
    <scope>NUCLEOTIDE SEQUENCE [LARGE SCALE GENOMIC DNA]</scope>
    <source>
        <strain evidence="4 6">YB392</strain>
    </source>
</reference>
<feature type="region of interest" description="Disordered" evidence="2">
    <location>
        <begin position="330"/>
        <end position="353"/>
    </location>
</feature>
<dbReference type="Proteomes" id="UP000256601">
    <property type="component" value="Unassembled WGS sequence"/>
</dbReference>
<evidence type="ECO:0000256" key="1">
    <source>
        <dbReference type="SAM" id="Coils"/>
    </source>
</evidence>
<dbReference type="InterPro" id="IPR026216">
    <property type="entry name" value="HDA3"/>
</dbReference>
<evidence type="ECO:0000313" key="6">
    <source>
        <dbReference type="Proteomes" id="UP000256601"/>
    </source>
</evidence>
<evidence type="ECO:0000313" key="4">
    <source>
        <dbReference type="EMBL" id="RDW27536.1"/>
    </source>
</evidence>
<protein>
    <submittedName>
        <fullName evidence="4">Class II histone deacetylase complex subunits 2 and 3-domain-containing protein</fullName>
    </submittedName>
</protein>
<evidence type="ECO:0000313" key="5">
    <source>
        <dbReference type="Proteomes" id="UP000182444"/>
    </source>
</evidence>
<dbReference type="EMBL" id="KZ858961">
    <property type="protein sequence ID" value="RDW27536.1"/>
    <property type="molecule type" value="Genomic_DNA"/>
</dbReference>
<dbReference type="RefSeq" id="XP_504495.1">
    <property type="nucleotide sequence ID" value="XM_504495.1"/>
</dbReference>
<evidence type="ECO:0000313" key="3">
    <source>
        <dbReference type="EMBL" id="AOW06070.1"/>
    </source>
</evidence>
<dbReference type="InterPro" id="IPR021006">
    <property type="entry name" value="Hda2/3"/>
</dbReference>